<evidence type="ECO:0000256" key="1">
    <source>
        <dbReference type="ARBA" id="ARBA00022473"/>
    </source>
</evidence>
<sequence length="449" mass="49268">MDLYSNLVVPQPPVFYATSRGMPYVYGGSYRHYGGSAYCSNAYRQQTPISMNPLPFPPTHNLLDTYPDNQQATVHWRTQDIPPSSTSKDLWDINDKRLPKAPRIDQFNLWPQGHCHLVYKKMSCDSVKRHASGWAMRNTNNHNKQILKKSCLGVLLCDSPGCDVALRPAICDKARKSQEGKQCTRKGCPGRISLRPCHGHGGYPVTHFWRHIGDLVFFQAKGTHDHVRPELKAIRSKPNRSKPANSASTNYPVKLEENTPKSTPVASSYSSIYPTHANQFPGVCDPSYGMAKAVVAAAAASYNNFPGGGGVGLCSPPRPPPFHSAPPPLKREDPAFNDNGFQYQISSTTTASGGCGLENGSWSNNPSPPPVNAQGEGDFPPWPPQTSRPTSEYYPNHHHPLQASSTPIRTHFLTQPSNAAFPYLPFDSSSLRSSGTGSNSNSSNDRRLS</sequence>
<keyword evidence="9" id="KW-1185">Reference proteome</keyword>
<dbReference type="GO" id="GO:0001228">
    <property type="term" value="F:DNA-binding transcription activator activity, RNA polymerase II-specific"/>
    <property type="evidence" value="ECO:0007669"/>
    <property type="project" value="InterPro"/>
</dbReference>
<keyword evidence="5" id="KW-0539">Nucleus</keyword>
<dbReference type="Proteomes" id="UP000267029">
    <property type="component" value="Unassembled WGS sequence"/>
</dbReference>
<feature type="region of interest" description="Disordered" evidence="6">
    <location>
        <begin position="233"/>
        <end position="265"/>
    </location>
</feature>
<organism evidence="8 9">
    <name type="scientific">Mesocestoides corti</name>
    <name type="common">Flatworm</name>
    <dbReference type="NCBI Taxonomy" id="53468"/>
    <lineage>
        <taxon>Eukaryota</taxon>
        <taxon>Metazoa</taxon>
        <taxon>Spiralia</taxon>
        <taxon>Lophotrochozoa</taxon>
        <taxon>Platyhelminthes</taxon>
        <taxon>Cestoda</taxon>
        <taxon>Eucestoda</taxon>
        <taxon>Cyclophyllidea</taxon>
        <taxon>Mesocestoididae</taxon>
        <taxon>Mesocestoides</taxon>
    </lineage>
</organism>
<dbReference type="OrthoDB" id="6241117at2759"/>
<dbReference type="SUPFAM" id="SSF90073">
    <property type="entry name" value="GCM domain"/>
    <property type="match status" value="1"/>
</dbReference>
<keyword evidence="3" id="KW-0238">DNA-binding</keyword>
<name>A0A0R3UGW6_MESCO</name>
<evidence type="ECO:0000256" key="2">
    <source>
        <dbReference type="ARBA" id="ARBA00023015"/>
    </source>
</evidence>
<evidence type="ECO:0000256" key="3">
    <source>
        <dbReference type="ARBA" id="ARBA00023125"/>
    </source>
</evidence>
<protein>
    <recommendedName>
        <fullName evidence="7">GCM domain-containing protein</fullName>
    </recommendedName>
</protein>
<dbReference type="InterPro" id="IPR043021">
    <property type="entry name" value="GCM_small"/>
</dbReference>
<feature type="compositionally biased region" description="Polar residues" evidence="6">
    <location>
        <begin position="402"/>
        <end position="418"/>
    </location>
</feature>
<dbReference type="Pfam" id="PF03615">
    <property type="entry name" value="GCM"/>
    <property type="match status" value="1"/>
</dbReference>
<dbReference type="GO" id="GO:0042063">
    <property type="term" value="P:gliogenesis"/>
    <property type="evidence" value="ECO:0007669"/>
    <property type="project" value="TreeGrafter"/>
</dbReference>
<dbReference type="EMBL" id="UXSR01005267">
    <property type="protein sequence ID" value="VDD80506.1"/>
    <property type="molecule type" value="Genomic_DNA"/>
</dbReference>
<feature type="domain" description="GCM" evidence="7">
    <location>
        <begin position="89"/>
        <end position="242"/>
    </location>
</feature>
<dbReference type="InterPro" id="IPR003902">
    <property type="entry name" value="Tscrpt_reg_GCM"/>
</dbReference>
<dbReference type="PROSITE" id="PS50807">
    <property type="entry name" value="GCM"/>
    <property type="match status" value="1"/>
</dbReference>
<feature type="compositionally biased region" description="Low complexity" evidence="6">
    <location>
        <begin position="427"/>
        <end position="443"/>
    </location>
</feature>
<accession>A0A0R3UGW6</accession>
<dbReference type="Gene3D" id="3.30.70.3530">
    <property type="entry name" value="GCM motif"/>
    <property type="match status" value="1"/>
</dbReference>
<evidence type="ECO:0000256" key="6">
    <source>
        <dbReference type="SAM" id="MobiDB-lite"/>
    </source>
</evidence>
<evidence type="ECO:0000313" key="9">
    <source>
        <dbReference type="Proteomes" id="UP000267029"/>
    </source>
</evidence>
<feature type="compositionally biased region" description="Polar residues" evidence="6">
    <location>
        <begin position="339"/>
        <end position="352"/>
    </location>
</feature>
<gene>
    <name evidence="8" type="ORF">MCOS_LOCUS6509</name>
</gene>
<dbReference type="GO" id="GO:0000978">
    <property type="term" value="F:RNA polymerase II cis-regulatory region sequence-specific DNA binding"/>
    <property type="evidence" value="ECO:0007669"/>
    <property type="project" value="TreeGrafter"/>
</dbReference>
<keyword evidence="1" id="KW-0217">Developmental protein</keyword>
<evidence type="ECO:0000256" key="4">
    <source>
        <dbReference type="ARBA" id="ARBA00023163"/>
    </source>
</evidence>
<dbReference type="Gene3D" id="2.20.25.670">
    <property type="entry name" value="GCM domain, large subdomain"/>
    <property type="match status" value="1"/>
</dbReference>
<dbReference type="GO" id="GO:0005634">
    <property type="term" value="C:nucleus"/>
    <property type="evidence" value="ECO:0007669"/>
    <property type="project" value="TreeGrafter"/>
</dbReference>
<reference evidence="8 9" key="1">
    <citation type="submission" date="2018-10" db="EMBL/GenBank/DDBJ databases">
        <authorList>
            <consortium name="Pathogen Informatics"/>
        </authorList>
    </citation>
    <scope>NUCLEOTIDE SEQUENCE [LARGE SCALE GENOMIC DNA]</scope>
</reference>
<dbReference type="InterPro" id="IPR039791">
    <property type="entry name" value="GCM"/>
</dbReference>
<dbReference type="InterPro" id="IPR036115">
    <property type="entry name" value="GCM_dom_sf"/>
</dbReference>
<evidence type="ECO:0000313" key="8">
    <source>
        <dbReference type="EMBL" id="VDD80506.1"/>
    </source>
</evidence>
<evidence type="ECO:0000256" key="5">
    <source>
        <dbReference type="ARBA" id="ARBA00023242"/>
    </source>
</evidence>
<keyword evidence="4" id="KW-0804">Transcription</keyword>
<proteinExistence type="predicted"/>
<keyword evidence="2" id="KW-0805">Transcription regulation</keyword>
<feature type="region of interest" description="Disordered" evidence="6">
    <location>
        <begin position="321"/>
        <end position="449"/>
    </location>
</feature>
<dbReference type="PANTHER" id="PTHR12414:SF8">
    <property type="entry name" value="TRANSCRIPTION FACTOR GLIAL CELLS MISSING-RELATED"/>
    <property type="match status" value="1"/>
</dbReference>
<feature type="compositionally biased region" description="Polar residues" evidence="6">
    <location>
        <begin position="242"/>
        <end position="251"/>
    </location>
</feature>
<evidence type="ECO:0000259" key="7">
    <source>
        <dbReference type="PROSITE" id="PS50807"/>
    </source>
</evidence>
<dbReference type="PANTHER" id="PTHR12414">
    <property type="entry name" value="GLIAL CELLS MISSING RELATED/GLIDE"/>
    <property type="match status" value="1"/>
</dbReference>
<dbReference type="InterPro" id="IPR043020">
    <property type="entry name" value="GCM_large"/>
</dbReference>
<dbReference type="AlphaFoldDB" id="A0A0R3UGW6"/>